<sequence length="137" mass="15864">MFSNHYLSSGVHSDAQISKFNTVVMLQSFENKEWVKSLLQDGNGGLFISEFTKRYPDFVNELENRMPDLNSMDFKVCALLRLDFYTKEIAVLTNSSVRSVESRKYRIRKKLNLSSQVDLTLYMVQLVCESNLKSFSI</sequence>
<proteinExistence type="predicted"/>
<feature type="domain" description="HTH luxR-type" evidence="1">
    <location>
        <begin position="66"/>
        <end position="123"/>
    </location>
</feature>
<protein>
    <recommendedName>
        <fullName evidence="1">HTH luxR-type domain-containing protein</fullName>
    </recommendedName>
</protein>
<organism evidence="2 3">
    <name type="scientific">Belliella alkalica</name>
    <dbReference type="NCBI Taxonomy" id="1730871"/>
    <lineage>
        <taxon>Bacteria</taxon>
        <taxon>Pseudomonadati</taxon>
        <taxon>Bacteroidota</taxon>
        <taxon>Cytophagia</taxon>
        <taxon>Cytophagales</taxon>
        <taxon>Cyclobacteriaceae</taxon>
        <taxon>Belliella</taxon>
    </lineage>
</organism>
<comment type="caution">
    <text evidence="2">The sequence shown here is derived from an EMBL/GenBank/DDBJ whole genome shotgun (WGS) entry which is preliminary data.</text>
</comment>
<evidence type="ECO:0000259" key="1">
    <source>
        <dbReference type="SMART" id="SM00421"/>
    </source>
</evidence>
<evidence type="ECO:0000313" key="2">
    <source>
        <dbReference type="EMBL" id="MCH7415017.1"/>
    </source>
</evidence>
<accession>A0ABS9VEZ9</accession>
<dbReference type="InterPro" id="IPR000792">
    <property type="entry name" value="Tscrpt_reg_LuxR_C"/>
</dbReference>
<dbReference type="SUPFAM" id="SSF46894">
    <property type="entry name" value="C-terminal effector domain of the bipartite response regulators"/>
    <property type="match status" value="1"/>
</dbReference>
<dbReference type="EMBL" id="JAKZGO010000016">
    <property type="protein sequence ID" value="MCH7415017.1"/>
    <property type="molecule type" value="Genomic_DNA"/>
</dbReference>
<dbReference type="Proteomes" id="UP001165430">
    <property type="component" value="Unassembled WGS sequence"/>
</dbReference>
<dbReference type="RefSeq" id="WP_241413882.1">
    <property type="nucleotide sequence ID" value="NZ_JAKZGO010000016.1"/>
</dbReference>
<keyword evidence="3" id="KW-1185">Reference proteome</keyword>
<dbReference type="Gene3D" id="1.10.10.10">
    <property type="entry name" value="Winged helix-like DNA-binding domain superfamily/Winged helix DNA-binding domain"/>
    <property type="match status" value="1"/>
</dbReference>
<reference evidence="2" key="1">
    <citation type="submission" date="2022-03" db="EMBL/GenBank/DDBJ databases">
        <title>De novo assembled genomes of Belliella spp. (Cyclobacteriaceae) strains.</title>
        <authorList>
            <person name="Szabo A."/>
            <person name="Korponai K."/>
            <person name="Felfoldi T."/>
        </authorList>
    </citation>
    <scope>NUCLEOTIDE SEQUENCE</scope>
    <source>
        <strain evidence="2">DSM 111903</strain>
    </source>
</reference>
<dbReference type="SMART" id="SM00421">
    <property type="entry name" value="HTH_LUXR"/>
    <property type="match status" value="1"/>
</dbReference>
<evidence type="ECO:0000313" key="3">
    <source>
        <dbReference type="Proteomes" id="UP001165430"/>
    </source>
</evidence>
<gene>
    <name evidence="2" type="ORF">MM213_16065</name>
</gene>
<dbReference type="InterPro" id="IPR016032">
    <property type="entry name" value="Sig_transdc_resp-reg_C-effctor"/>
</dbReference>
<dbReference type="InterPro" id="IPR036388">
    <property type="entry name" value="WH-like_DNA-bd_sf"/>
</dbReference>
<name>A0ABS9VEZ9_9BACT</name>